<reference evidence="1" key="1">
    <citation type="journal article" date="2023" name="G3 (Bethesda)">
        <title>A reference genome for the long-term kleptoplast-retaining sea slug Elysia crispata morphotype clarki.</title>
        <authorList>
            <person name="Eastman K.E."/>
            <person name="Pendleton A.L."/>
            <person name="Shaikh M.A."/>
            <person name="Suttiyut T."/>
            <person name="Ogas R."/>
            <person name="Tomko P."/>
            <person name="Gavelis G."/>
            <person name="Widhalm J.R."/>
            <person name="Wisecaver J.H."/>
        </authorList>
    </citation>
    <scope>NUCLEOTIDE SEQUENCE</scope>
    <source>
        <strain evidence="1">ECLA1</strain>
    </source>
</reference>
<comment type="caution">
    <text evidence="1">The sequence shown here is derived from an EMBL/GenBank/DDBJ whole genome shotgun (WGS) entry which is preliminary data.</text>
</comment>
<sequence>MVCSCGTSPANQPPTRVCHCGHLAISDRQLGLEAAGPAFSSWIHTVPRADNPFIANVVSTITTSMIISLRLQQQPPLSHLLPSPLTASESLMYLLFATVGRNSCPVTVAWLRMMETGGPTKSLVYEIDYSLPVQNINFELAAYVLAVGIVGEGLESTALDAAVVGRLARHGKQAH</sequence>
<dbReference type="EMBL" id="JAWDGP010005399">
    <property type="protein sequence ID" value="KAK3757237.1"/>
    <property type="molecule type" value="Genomic_DNA"/>
</dbReference>
<dbReference type="AlphaFoldDB" id="A0AAE0YUG1"/>
<accession>A0AAE0YUG1</accession>
<evidence type="ECO:0000313" key="1">
    <source>
        <dbReference type="EMBL" id="KAK3757237.1"/>
    </source>
</evidence>
<evidence type="ECO:0000313" key="2">
    <source>
        <dbReference type="Proteomes" id="UP001283361"/>
    </source>
</evidence>
<keyword evidence="2" id="KW-1185">Reference proteome</keyword>
<dbReference type="Proteomes" id="UP001283361">
    <property type="component" value="Unassembled WGS sequence"/>
</dbReference>
<protein>
    <submittedName>
        <fullName evidence="1">Uncharacterized protein</fullName>
    </submittedName>
</protein>
<proteinExistence type="predicted"/>
<organism evidence="1 2">
    <name type="scientific">Elysia crispata</name>
    <name type="common">lettuce slug</name>
    <dbReference type="NCBI Taxonomy" id="231223"/>
    <lineage>
        <taxon>Eukaryota</taxon>
        <taxon>Metazoa</taxon>
        <taxon>Spiralia</taxon>
        <taxon>Lophotrochozoa</taxon>
        <taxon>Mollusca</taxon>
        <taxon>Gastropoda</taxon>
        <taxon>Heterobranchia</taxon>
        <taxon>Euthyneura</taxon>
        <taxon>Panpulmonata</taxon>
        <taxon>Sacoglossa</taxon>
        <taxon>Placobranchoidea</taxon>
        <taxon>Plakobranchidae</taxon>
        <taxon>Elysia</taxon>
    </lineage>
</organism>
<name>A0AAE0YUG1_9GAST</name>
<gene>
    <name evidence="1" type="ORF">RRG08_047428</name>
</gene>